<accession>A0AAN6M1P6</accession>
<evidence type="ECO:0000256" key="2">
    <source>
        <dbReference type="ARBA" id="ARBA00023242"/>
    </source>
</evidence>
<comment type="caution">
    <text evidence="4">The sequence shown here is derived from an EMBL/GenBank/DDBJ whole genome shotgun (WGS) entry which is preliminary data.</text>
</comment>
<dbReference type="PANTHER" id="PTHR31001">
    <property type="entry name" value="UNCHARACTERIZED TRANSCRIPTIONAL REGULATORY PROTEIN"/>
    <property type="match status" value="1"/>
</dbReference>
<sequence>MSTSSQSSPAAATNTKGSTKSQRVLACVLCQNRKVKCDRNFPCANCMKAGTKCVPAGTITKQRRRRFPERELLDRLRRYEGLLRQNSIEFEPLHPASNAERSNPVAEGNSFELNSRVQAIDIAESIENTEDTPSSKTINIWRAMNQRSQSASDEDDTNTDEFDIVDEAAYNVRHQSVRRALAHLYEDDDDGRFNFGARSDIDPVALHPTQVDIIRIWQIYLDNVNPLLKVTHTPTLQTRIIEAAANLATASPTMQALMFGIYCVSMLTLSDEDCSNLFGANCGDLLTMEAEMRRRLWWSLVLLDARVSEMSDFKCPILAPGWDCKPPSNIADFDLGSGSKTPPAKHDMITEATFTVVRCEIANFVRYSGFWLDFTNPCLKPLCRRPPPGPSANGDELAILERMVEERYLRYCNPDNPLHFMTIWMARSYLVKNRLLAHYARHARAPTKQSEVDRDLALGYALRLFECDTKLLASPLTKVFIWFSMTVLQFPFQAYIHVVQDLLKRPTGRLAGRAWTVMSENYTVRFTNWTGDDNPLANIISRIVLQAWAARREALPLGDERPVPVIVEAMSNRQPTGTTPDYSNLPSWMQQGANDDSWMPMPMPVPAPMPMINFDAFDPTLNFAWPDSMPDGQGSVNTNAPLDPTTWSTMDWSSVRNHEESW</sequence>
<name>A0AAN6M1P6_9PLEO</name>
<dbReference type="PROSITE" id="PS50048">
    <property type="entry name" value="ZN2_CY6_FUNGAL_2"/>
    <property type="match status" value="1"/>
</dbReference>
<keyword evidence="5" id="KW-1185">Reference proteome</keyword>
<organism evidence="4 5">
    <name type="scientific">Pseudopithomyces chartarum</name>
    <dbReference type="NCBI Taxonomy" id="1892770"/>
    <lineage>
        <taxon>Eukaryota</taxon>
        <taxon>Fungi</taxon>
        <taxon>Dikarya</taxon>
        <taxon>Ascomycota</taxon>
        <taxon>Pezizomycotina</taxon>
        <taxon>Dothideomycetes</taxon>
        <taxon>Pleosporomycetidae</taxon>
        <taxon>Pleosporales</taxon>
        <taxon>Massarineae</taxon>
        <taxon>Didymosphaeriaceae</taxon>
        <taxon>Pseudopithomyces</taxon>
    </lineage>
</organism>
<dbReference type="GO" id="GO:0005634">
    <property type="term" value="C:nucleus"/>
    <property type="evidence" value="ECO:0007669"/>
    <property type="project" value="UniProtKB-SubCell"/>
</dbReference>
<evidence type="ECO:0000259" key="3">
    <source>
        <dbReference type="PROSITE" id="PS50048"/>
    </source>
</evidence>
<dbReference type="Proteomes" id="UP001280581">
    <property type="component" value="Unassembled WGS sequence"/>
</dbReference>
<dbReference type="AlphaFoldDB" id="A0AAN6M1P6"/>
<dbReference type="GO" id="GO:0008270">
    <property type="term" value="F:zinc ion binding"/>
    <property type="evidence" value="ECO:0007669"/>
    <property type="project" value="InterPro"/>
</dbReference>
<dbReference type="Gene3D" id="4.10.240.10">
    <property type="entry name" value="Zn(2)-C6 fungal-type DNA-binding domain"/>
    <property type="match status" value="1"/>
</dbReference>
<dbReference type="InterPro" id="IPR001138">
    <property type="entry name" value="Zn2Cys6_DnaBD"/>
</dbReference>
<dbReference type="GO" id="GO:0000981">
    <property type="term" value="F:DNA-binding transcription factor activity, RNA polymerase II-specific"/>
    <property type="evidence" value="ECO:0007669"/>
    <property type="project" value="InterPro"/>
</dbReference>
<dbReference type="Pfam" id="PF00172">
    <property type="entry name" value="Zn_clus"/>
    <property type="match status" value="1"/>
</dbReference>
<evidence type="ECO:0000313" key="5">
    <source>
        <dbReference type="Proteomes" id="UP001280581"/>
    </source>
</evidence>
<dbReference type="InterPro" id="IPR036864">
    <property type="entry name" value="Zn2-C6_fun-type_DNA-bd_sf"/>
</dbReference>
<dbReference type="InterPro" id="IPR050613">
    <property type="entry name" value="Sec_Metabolite_Reg"/>
</dbReference>
<evidence type="ECO:0000256" key="1">
    <source>
        <dbReference type="ARBA" id="ARBA00004123"/>
    </source>
</evidence>
<evidence type="ECO:0000313" key="4">
    <source>
        <dbReference type="EMBL" id="KAK3213615.1"/>
    </source>
</evidence>
<protein>
    <recommendedName>
        <fullName evidence="3">Zn(2)-C6 fungal-type domain-containing protein</fullName>
    </recommendedName>
</protein>
<dbReference type="SUPFAM" id="SSF57701">
    <property type="entry name" value="Zn2/Cys6 DNA-binding domain"/>
    <property type="match status" value="1"/>
</dbReference>
<dbReference type="CDD" id="cd00067">
    <property type="entry name" value="GAL4"/>
    <property type="match status" value="1"/>
</dbReference>
<feature type="domain" description="Zn(2)-C6 fungal-type" evidence="3">
    <location>
        <begin position="26"/>
        <end position="54"/>
    </location>
</feature>
<keyword evidence="2" id="KW-0539">Nucleus</keyword>
<dbReference type="EMBL" id="WVTA01000004">
    <property type="protein sequence ID" value="KAK3213615.1"/>
    <property type="molecule type" value="Genomic_DNA"/>
</dbReference>
<dbReference type="SMART" id="SM00066">
    <property type="entry name" value="GAL4"/>
    <property type="match status" value="1"/>
</dbReference>
<dbReference type="PANTHER" id="PTHR31001:SF45">
    <property type="entry name" value="ZN(II)2CYS6 TRANSCRIPTION FACTOR (EUROFUNG)"/>
    <property type="match status" value="1"/>
</dbReference>
<reference evidence="4 5" key="1">
    <citation type="submission" date="2021-02" db="EMBL/GenBank/DDBJ databases">
        <title>Genome assembly of Pseudopithomyces chartarum.</title>
        <authorList>
            <person name="Jauregui R."/>
            <person name="Singh J."/>
            <person name="Voisey C."/>
        </authorList>
    </citation>
    <scope>NUCLEOTIDE SEQUENCE [LARGE SCALE GENOMIC DNA]</scope>
    <source>
        <strain evidence="4 5">AGR01</strain>
    </source>
</reference>
<dbReference type="CDD" id="cd12148">
    <property type="entry name" value="fungal_TF_MHR"/>
    <property type="match status" value="1"/>
</dbReference>
<comment type="subcellular location">
    <subcellularLocation>
        <location evidence="1">Nucleus</location>
    </subcellularLocation>
</comment>
<gene>
    <name evidence="4" type="ORF">GRF29_28g420245</name>
</gene>
<proteinExistence type="predicted"/>